<gene>
    <name evidence="1" type="ORF">PoB_003047500</name>
</gene>
<proteinExistence type="predicted"/>
<name>A0AAV4A740_9GAST</name>
<reference evidence="1 2" key="1">
    <citation type="journal article" date="2021" name="Elife">
        <title>Chloroplast acquisition without the gene transfer in kleptoplastic sea slugs, Plakobranchus ocellatus.</title>
        <authorList>
            <person name="Maeda T."/>
            <person name="Takahashi S."/>
            <person name="Yoshida T."/>
            <person name="Shimamura S."/>
            <person name="Takaki Y."/>
            <person name="Nagai Y."/>
            <person name="Toyoda A."/>
            <person name="Suzuki Y."/>
            <person name="Arimoto A."/>
            <person name="Ishii H."/>
            <person name="Satoh N."/>
            <person name="Nishiyama T."/>
            <person name="Hasebe M."/>
            <person name="Maruyama T."/>
            <person name="Minagawa J."/>
            <person name="Obokata J."/>
            <person name="Shigenobu S."/>
        </authorList>
    </citation>
    <scope>NUCLEOTIDE SEQUENCE [LARGE SCALE GENOMIC DNA]</scope>
</reference>
<accession>A0AAV4A740</accession>
<dbReference type="EMBL" id="BLXT01003733">
    <property type="protein sequence ID" value="GFO03970.1"/>
    <property type="molecule type" value="Genomic_DNA"/>
</dbReference>
<organism evidence="1 2">
    <name type="scientific">Plakobranchus ocellatus</name>
    <dbReference type="NCBI Taxonomy" id="259542"/>
    <lineage>
        <taxon>Eukaryota</taxon>
        <taxon>Metazoa</taxon>
        <taxon>Spiralia</taxon>
        <taxon>Lophotrochozoa</taxon>
        <taxon>Mollusca</taxon>
        <taxon>Gastropoda</taxon>
        <taxon>Heterobranchia</taxon>
        <taxon>Euthyneura</taxon>
        <taxon>Panpulmonata</taxon>
        <taxon>Sacoglossa</taxon>
        <taxon>Placobranchoidea</taxon>
        <taxon>Plakobranchidae</taxon>
        <taxon>Plakobranchus</taxon>
    </lineage>
</organism>
<evidence type="ECO:0000313" key="1">
    <source>
        <dbReference type="EMBL" id="GFO03970.1"/>
    </source>
</evidence>
<sequence length="187" mass="20482">MSEFGQSGEKEVAREWTRGSRFSPVPGLNPLRKLPGNLKDINPKDRASHGSLFYFTTSDGRRANVFSLRFVGAKAVLCNDRFHEDHLVLLGLGSGCLGSQVTCEDNLCLEVLKQCCSQVMVAEIGDTLTLPFLACLSRSATAILVTSYHFALLCTYCLPSFLTRVVMEFLGYLKAPIGACLTAFSFV</sequence>
<evidence type="ECO:0000313" key="2">
    <source>
        <dbReference type="Proteomes" id="UP000735302"/>
    </source>
</evidence>
<protein>
    <submittedName>
        <fullName evidence="1">Uncharacterized protein</fullName>
    </submittedName>
</protein>
<dbReference type="Proteomes" id="UP000735302">
    <property type="component" value="Unassembled WGS sequence"/>
</dbReference>
<dbReference type="AlphaFoldDB" id="A0AAV4A740"/>
<comment type="caution">
    <text evidence="1">The sequence shown here is derived from an EMBL/GenBank/DDBJ whole genome shotgun (WGS) entry which is preliminary data.</text>
</comment>
<keyword evidence="2" id="KW-1185">Reference proteome</keyword>